<name>A0A1R3T8I5_9BACT</name>
<sequence>MNYKSILLISLISVCFLASAQMRIKEIYHYILPEFTKGTVLMKDGTRNPALLNYNAATEEMIFDQNGQKLAFAEITLNNLDTVFVQDRKFVLLDNKKFAEVINQEGYKLLVQYKCRIIPPGKPAPFGGTSQTSSATTYSSWIGDGQIYQLELPDDFKVNSSVVYWFDNGEGLKSFSSMGQLKKIYNKQKPLYNKYTKENKVDFKDIESIVGLIHYMETSGQ</sequence>
<protein>
    <submittedName>
        <fullName evidence="1">Uncharacterized protein</fullName>
    </submittedName>
</protein>
<evidence type="ECO:0000313" key="1">
    <source>
        <dbReference type="EMBL" id="SCD20897.1"/>
    </source>
</evidence>
<organism evidence="1 2">
    <name type="scientific">Proteiniphilum saccharofermentans</name>
    <dbReference type="NCBI Taxonomy" id="1642647"/>
    <lineage>
        <taxon>Bacteria</taxon>
        <taxon>Pseudomonadati</taxon>
        <taxon>Bacteroidota</taxon>
        <taxon>Bacteroidia</taxon>
        <taxon>Bacteroidales</taxon>
        <taxon>Dysgonomonadaceae</taxon>
        <taxon>Proteiniphilum</taxon>
    </lineage>
</organism>
<proteinExistence type="predicted"/>
<dbReference type="Proteomes" id="UP000187464">
    <property type="component" value="Chromosome I"/>
</dbReference>
<evidence type="ECO:0000313" key="2">
    <source>
        <dbReference type="Proteomes" id="UP000187464"/>
    </source>
</evidence>
<dbReference type="EMBL" id="LT605205">
    <property type="protein sequence ID" value="SCD20897.1"/>
    <property type="molecule type" value="Genomic_DNA"/>
</dbReference>
<accession>A0A1R3T8I5</accession>
<gene>
    <name evidence="1" type="ORF">PSM36_2090</name>
</gene>
<reference evidence="2" key="1">
    <citation type="submission" date="2016-08" db="EMBL/GenBank/DDBJ databases">
        <authorList>
            <person name="Wibberg D."/>
        </authorList>
    </citation>
    <scope>NUCLEOTIDE SEQUENCE [LARGE SCALE GENOMIC DNA]</scope>
</reference>
<dbReference type="RefSeq" id="WP_139298042.1">
    <property type="nucleotide sequence ID" value="NZ_LT605205.1"/>
</dbReference>
<dbReference type="AlphaFoldDB" id="A0A1R3T8I5"/>
<keyword evidence="2" id="KW-1185">Reference proteome</keyword>
<dbReference type="KEGG" id="psac:PSM36_2090"/>
<dbReference type="STRING" id="1642647.PSM36_2090"/>